<dbReference type="Pfam" id="PF14781">
    <property type="entry name" value="BBS2_N"/>
    <property type="match status" value="1"/>
</dbReference>
<evidence type="ECO:0000256" key="3">
    <source>
        <dbReference type="ARBA" id="ARBA00022490"/>
    </source>
</evidence>
<dbReference type="AlphaFoldDB" id="A0A813V3P0"/>
<evidence type="ECO:0000259" key="9">
    <source>
        <dbReference type="Pfam" id="PF14781"/>
    </source>
</evidence>
<feature type="domain" description="Ciliary BBSome complex subunit 2 middle region" evidence="11">
    <location>
        <begin position="157"/>
        <end position="264"/>
    </location>
</feature>
<dbReference type="Pfam" id="PF23353">
    <property type="entry name" value="BBS2_hp"/>
    <property type="match status" value="1"/>
</dbReference>
<dbReference type="InterPro" id="IPR029429">
    <property type="entry name" value="BBS2_Mid"/>
</dbReference>
<feature type="domain" description="Ciliary BBSome complex subunit 2 N-terminal" evidence="9">
    <location>
        <begin position="25"/>
        <end position="118"/>
    </location>
</feature>
<dbReference type="Gene3D" id="2.130.10.10">
    <property type="entry name" value="YVTN repeat-like/Quinoprotein amine dehydrogenase"/>
    <property type="match status" value="1"/>
</dbReference>
<dbReference type="GO" id="GO:0031514">
    <property type="term" value="C:motile cilium"/>
    <property type="evidence" value="ECO:0007669"/>
    <property type="project" value="TreeGrafter"/>
</dbReference>
<evidence type="ECO:0000259" key="14">
    <source>
        <dbReference type="Pfam" id="PF23353"/>
    </source>
</evidence>
<dbReference type="InterPro" id="IPR011047">
    <property type="entry name" value="Quinoprotein_ADH-like_sf"/>
</dbReference>
<reference evidence="15" key="1">
    <citation type="submission" date="2021-02" db="EMBL/GenBank/DDBJ databases">
        <authorList>
            <person name="Nowell W R."/>
        </authorList>
    </citation>
    <scope>NUCLEOTIDE SEQUENCE</scope>
</reference>
<proteinExistence type="predicted"/>
<evidence type="ECO:0000259" key="11">
    <source>
        <dbReference type="Pfam" id="PF14783"/>
    </source>
</evidence>
<dbReference type="GO" id="GO:0034464">
    <property type="term" value="C:BBSome"/>
    <property type="evidence" value="ECO:0007669"/>
    <property type="project" value="UniProtKB-UniRule"/>
</dbReference>
<evidence type="ECO:0000313" key="17">
    <source>
        <dbReference type="Proteomes" id="UP000663829"/>
    </source>
</evidence>
<dbReference type="GO" id="GO:0016020">
    <property type="term" value="C:membrane"/>
    <property type="evidence" value="ECO:0007669"/>
    <property type="project" value="TreeGrafter"/>
</dbReference>
<dbReference type="InterPro" id="IPR029333">
    <property type="entry name" value="BBS2_GAE_dom"/>
</dbReference>
<dbReference type="PANTHER" id="PTHR32465">
    <property type="entry name" value="BARDET-BIEDL SYNDROME 2 PROTEIN"/>
    <property type="match status" value="1"/>
</dbReference>
<feature type="domain" description="BBS2 C-terminal helix bundle" evidence="13">
    <location>
        <begin position="681"/>
        <end position="706"/>
    </location>
</feature>
<keyword evidence="3 7" id="KW-0963">Cytoplasm</keyword>
<feature type="domain" description="BBS2 GAE" evidence="10">
    <location>
        <begin position="393"/>
        <end position="475"/>
    </location>
</feature>
<dbReference type="PIRSF" id="PIRSF013684">
    <property type="entry name" value="BBS2"/>
    <property type="match status" value="1"/>
</dbReference>
<dbReference type="OrthoDB" id="2120021at2759"/>
<dbReference type="GO" id="GO:0043005">
    <property type="term" value="C:neuron projection"/>
    <property type="evidence" value="ECO:0007669"/>
    <property type="project" value="TreeGrafter"/>
</dbReference>
<dbReference type="Pfam" id="PF23350">
    <property type="entry name" value="BBS2_pf"/>
    <property type="match status" value="1"/>
</dbReference>
<comment type="subcellular location">
    <subcellularLocation>
        <location evidence="1">Cell projection</location>
        <location evidence="1">Cilium</location>
    </subcellularLocation>
    <subcellularLocation>
        <location evidence="2">Cytoplasm</location>
        <location evidence="2">Cytoskeleton</location>
    </subcellularLocation>
</comment>
<dbReference type="InterPro" id="IPR055380">
    <property type="entry name" value="BBS2_hp_dom"/>
</dbReference>
<dbReference type="Pfam" id="PF23351">
    <property type="entry name" value="BBS2_CtH"/>
    <property type="match status" value="1"/>
</dbReference>
<dbReference type="PANTHER" id="PTHR32465:SF0">
    <property type="entry name" value="BARDET-BIEDL SYNDROME 2 PROTEIN"/>
    <property type="match status" value="1"/>
</dbReference>
<comment type="caution">
    <text evidence="15">The sequence shown here is derived from an EMBL/GenBank/DDBJ whole genome shotgun (WGS) entry which is preliminary data.</text>
</comment>
<dbReference type="SUPFAM" id="SSF50998">
    <property type="entry name" value="Quinoprotein alcohol dehydrogenase-like"/>
    <property type="match status" value="1"/>
</dbReference>
<keyword evidence="6 7" id="KW-0966">Cell projection</keyword>
<feature type="coiled-coil region" evidence="8">
    <location>
        <begin position="323"/>
        <end position="350"/>
    </location>
</feature>
<evidence type="ECO:0000256" key="4">
    <source>
        <dbReference type="ARBA" id="ARBA00023069"/>
    </source>
</evidence>
<name>A0A813V3P0_9BILA</name>
<evidence type="ECO:0000256" key="8">
    <source>
        <dbReference type="SAM" id="Coils"/>
    </source>
</evidence>
<evidence type="ECO:0000256" key="5">
    <source>
        <dbReference type="ARBA" id="ARBA00023212"/>
    </source>
</evidence>
<keyword evidence="17" id="KW-1185">Reference proteome</keyword>
<evidence type="ECO:0000256" key="7">
    <source>
        <dbReference type="PIRNR" id="PIRNR013684"/>
    </source>
</evidence>
<dbReference type="Pfam" id="PF14782">
    <property type="entry name" value="BBS2_GAE"/>
    <property type="match status" value="1"/>
</dbReference>
<feature type="domain" description="BBS2 platform" evidence="12">
    <location>
        <begin position="478"/>
        <end position="567"/>
    </location>
</feature>
<dbReference type="EMBL" id="CAJOBC010000752">
    <property type="protein sequence ID" value="CAF3621863.1"/>
    <property type="molecule type" value="Genomic_DNA"/>
</dbReference>
<evidence type="ECO:0000259" key="10">
    <source>
        <dbReference type="Pfam" id="PF14782"/>
    </source>
</evidence>
<dbReference type="EMBL" id="CAJNOQ010000752">
    <property type="protein sequence ID" value="CAF0834707.1"/>
    <property type="molecule type" value="Genomic_DNA"/>
</dbReference>
<dbReference type="GO" id="GO:1905515">
    <property type="term" value="P:non-motile cilium assembly"/>
    <property type="evidence" value="ECO:0007669"/>
    <property type="project" value="InterPro"/>
</dbReference>
<protein>
    <recommendedName>
        <fullName evidence="7">Bardet-Biedl syndrome 2 protein homolog</fullName>
    </recommendedName>
</protein>
<accession>A0A813V3P0</accession>
<evidence type="ECO:0000313" key="16">
    <source>
        <dbReference type="EMBL" id="CAF3621863.1"/>
    </source>
</evidence>
<keyword evidence="8" id="KW-0175">Coiled coil</keyword>
<dbReference type="Proteomes" id="UP000681722">
    <property type="component" value="Unassembled WGS sequence"/>
</dbReference>
<evidence type="ECO:0000313" key="15">
    <source>
        <dbReference type="EMBL" id="CAF0834707.1"/>
    </source>
</evidence>
<keyword evidence="5 7" id="KW-0206">Cytoskeleton</keyword>
<dbReference type="InterPro" id="IPR015943">
    <property type="entry name" value="WD40/YVTN_repeat-like_dom_sf"/>
</dbReference>
<dbReference type="Proteomes" id="UP000663829">
    <property type="component" value="Unassembled WGS sequence"/>
</dbReference>
<feature type="domain" description="BBS2 hairpin" evidence="14">
    <location>
        <begin position="579"/>
        <end position="676"/>
    </location>
</feature>
<evidence type="ECO:0000256" key="6">
    <source>
        <dbReference type="ARBA" id="ARBA00023273"/>
    </source>
</evidence>
<evidence type="ECO:0000256" key="1">
    <source>
        <dbReference type="ARBA" id="ARBA00004138"/>
    </source>
</evidence>
<keyword evidence="4 7" id="KW-0969">Cilium</keyword>
<evidence type="ECO:0000259" key="12">
    <source>
        <dbReference type="Pfam" id="PF23350"/>
    </source>
</evidence>
<gene>
    <name evidence="15" type="ORF">GPM918_LOCUS5241</name>
    <name evidence="16" type="ORF">SRO942_LOCUS5241</name>
</gene>
<dbReference type="Pfam" id="PF14783">
    <property type="entry name" value="BBS2_Mid"/>
    <property type="match status" value="1"/>
</dbReference>
<dbReference type="GO" id="GO:0036064">
    <property type="term" value="C:ciliary basal body"/>
    <property type="evidence" value="ECO:0007669"/>
    <property type="project" value="TreeGrafter"/>
</dbReference>
<dbReference type="InterPro" id="IPR029430">
    <property type="entry name" value="BBS2_N"/>
</dbReference>
<dbReference type="InterPro" id="IPR016616">
    <property type="entry name" value="Bardet-Biedl_syndrome_2_prot"/>
</dbReference>
<dbReference type="InterPro" id="IPR055379">
    <property type="entry name" value="BBS2_pf_dom"/>
</dbReference>
<evidence type="ECO:0000259" key="13">
    <source>
        <dbReference type="Pfam" id="PF23351"/>
    </source>
</evidence>
<evidence type="ECO:0000256" key="2">
    <source>
        <dbReference type="ARBA" id="ARBA00004245"/>
    </source>
</evidence>
<organism evidence="15 17">
    <name type="scientific">Didymodactylos carnosus</name>
    <dbReference type="NCBI Taxonomy" id="1234261"/>
    <lineage>
        <taxon>Eukaryota</taxon>
        <taxon>Metazoa</taxon>
        <taxon>Spiralia</taxon>
        <taxon>Gnathifera</taxon>
        <taxon>Rotifera</taxon>
        <taxon>Eurotatoria</taxon>
        <taxon>Bdelloidea</taxon>
        <taxon>Philodinida</taxon>
        <taxon>Philodinidae</taxon>
        <taxon>Didymodactylos</taxon>
    </lineage>
</organism>
<sequence length="711" mass="79107">MLADNMLQPVFSLQLSNKIIPRTVAIGKFNGKRPCLVGATSGNKVHLKGLLGLSKNTVSLLNVNQVVTSLAVGRLDEQLHKDLLVVGTNTSILAYDIDRNTDLFFKDIPDGAHALTIGRWGELPDSLAIVGGNCSIHGFNKKSEDVLWTVTGDNVCSLALLDFNNDGYNELVVGSEDYDIRVFREDQLIAEMQESEKVISICPLVGARFGYALSNGTVGIYEKNLRNWRIKSRNIAMVLASFDVDGDGVQELLTGWSSGKVDARSDRTGEVIFKDSLGTSVAGIVRADYRMNGEELVICCSNDGEVKGFKFSDDDKSVAASAYKDRQEAIRDLELRKQAIRLELHNLEEAAKKSSSPANVRSMPLDSEAEIPANTQIQTSVSVERVKGDYPAHIAFKMKTSNDTIIRTVTVFAEGLFKGECLVVHPAANQVRESLVCPVIPPRDIALDLHVQVFVGLKSSILFHVFELSRPLPTFSMYALIPNTLEEPKGFVTFYINERIARIVVWINHHFLLQEEYSCSTALNIQFLALRTEQKLIIKMQTNGQMTIMTDDMELAGNIIQSMAKFLNIEDLQTTCEFPSELEMLSRVFLHIDESNSVRQKISSDMAEHANIIRSFLVRAEDSRLIGDIGAMKRHYFDLISLNRDLINGYRIRCTNHEELLKNLRFLNQTIQKAGNLRVGKYKTIVINNCRASVKANNVAALIKSIKSGSV</sequence>
<dbReference type="InterPro" id="IPR055381">
    <property type="entry name" value="BBS2_CtH_dom"/>
</dbReference>